<organism evidence="1 2">
    <name type="scientific">Sellimonas caecigallum</name>
    <dbReference type="NCBI Taxonomy" id="2592333"/>
    <lineage>
        <taxon>Bacteria</taxon>
        <taxon>Bacillati</taxon>
        <taxon>Bacillota</taxon>
        <taxon>Clostridia</taxon>
        <taxon>Lachnospirales</taxon>
        <taxon>Lachnospiraceae</taxon>
        <taxon>Sellimonas</taxon>
    </lineage>
</organism>
<dbReference type="InterPro" id="IPR014255">
    <property type="entry name" value="Spore_coat_CotS"/>
</dbReference>
<accession>A0ABS7L875</accession>
<evidence type="ECO:0000313" key="1">
    <source>
        <dbReference type="EMBL" id="MBY0759271.1"/>
    </source>
</evidence>
<dbReference type="RefSeq" id="WP_087212895.1">
    <property type="nucleotide sequence ID" value="NZ_CP173660.1"/>
</dbReference>
<dbReference type="NCBIfam" id="TIGR02906">
    <property type="entry name" value="spore_CotS"/>
    <property type="match status" value="1"/>
</dbReference>
<dbReference type="InterPro" id="IPR047175">
    <property type="entry name" value="CotS-like"/>
</dbReference>
<sequence length="334" mass="38791">MGDYDLTVLDQYPIEVKEVRKVRGAMLCETEEGPLLLCEASLSQARVLVLEKIHSAMKEQGQMETDELIMNKDGSYISVTEDGTKYYLKKWFRGKECDVRKTGELLEAAKNLAKLHRILRFPEVSSGFPASDLAEEFGKHNRELKKVRTFIRKKTVKGEFETKFLECFQLMYDVAVSAEQGLLESGYEKIRREAKEQGCLIHGEYNYHNLIVMAGGEIRVVNFEHFCTDIQAADLYYFLRKVMEKHQWNSKLGAEIMRAYTAVNPLSEEEKKYLALRLSYPEKFWKCANTYYNSNKAWISTKSVEKLRVSIEQTEMKKRFLEQIFSFHLGKSSV</sequence>
<dbReference type="Gene3D" id="3.30.200.20">
    <property type="entry name" value="Phosphorylase Kinase, domain 1"/>
    <property type="match status" value="1"/>
</dbReference>
<reference evidence="1 2" key="1">
    <citation type="journal article" date="2020" name="New Microbes New Infect">
        <title>Sellimonas caecigallum sp. nov., description and genome sequence of a new member of the Sellimonas genus isolated from the cecum of feral chicken.</title>
        <authorList>
            <person name="Wongkuna S."/>
            <person name="Ghimire S."/>
            <person name="Antony L."/>
            <person name="Chankhamhaengdecha S."/>
            <person name="Janvilisri T."/>
            <person name="Scaria J."/>
        </authorList>
    </citation>
    <scope>NUCLEOTIDE SEQUENCE [LARGE SCALE GENOMIC DNA]</scope>
    <source>
        <strain evidence="1 2">SW451</strain>
    </source>
</reference>
<proteinExistence type="predicted"/>
<name>A0ABS7L875_9FIRM</name>
<dbReference type="PANTHER" id="PTHR39179">
    <property type="entry name" value="SPORE COAT PROTEIN I"/>
    <property type="match status" value="1"/>
</dbReference>
<gene>
    <name evidence="1" type="ORF">FLB61_09275</name>
</gene>
<comment type="caution">
    <text evidence="1">The sequence shown here is derived from an EMBL/GenBank/DDBJ whole genome shotgun (WGS) entry which is preliminary data.</text>
</comment>
<protein>
    <submittedName>
        <fullName evidence="1">CotS family spore coat protein</fullName>
    </submittedName>
</protein>
<dbReference type="Gene3D" id="3.90.1200.10">
    <property type="match status" value="1"/>
</dbReference>
<dbReference type="InterPro" id="IPR011009">
    <property type="entry name" value="Kinase-like_dom_sf"/>
</dbReference>
<keyword evidence="1" id="KW-0946">Virion</keyword>
<keyword evidence="1" id="KW-0167">Capsid protein</keyword>
<dbReference type="SUPFAM" id="SSF56112">
    <property type="entry name" value="Protein kinase-like (PK-like)"/>
    <property type="match status" value="1"/>
</dbReference>
<dbReference type="EMBL" id="VIRV01000013">
    <property type="protein sequence ID" value="MBY0759271.1"/>
    <property type="molecule type" value="Genomic_DNA"/>
</dbReference>
<dbReference type="PANTHER" id="PTHR39179:SF1">
    <property type="entry name" value="SPORE COAT PROTEIN I"/>
    <property type="match status" value="1"/>
</dbReference>
<keyword evidence="2" id="KW-1185">Reference proteome</keyword>
<evidence type="ECO:0000313" key="2">
    <source>
        <dbReference type="Proteomes" id="UP000779049"/>
    </source>
</evidence>
<dbReference type="Proteomes" id="UP000779049">
    <property type="component" value="Unassembled WGS sequence"/>
</dbReference>